<keyword evidence="2" id="KW-0032">Aminotransferase</keyword>
<dbReference type="CDD" id="cd00609">
    <property type="entry name" value="AAT_like"/>
    <property type="match status" value="1"/>
</dbReference>
<dbReference type="STRING" id="679197.HMPREF9336_03494"/>
<comment type="similarity">
    <text evidence="5">Belongs to the class-II pyridoxal-phosphate-dependent aminotransferase family.</text>
</comment>
<keyword evidence="8" id="KW-1185">Reference proteome</keyword>
<dbReference type="GO" id="GO:0008483">
    <property type="term" value="F:transaminase activity"/>
    <property type="evidence" value="ECO:0007669"/>
    <property type="project" value="UniProtKB-KW"/>
</dbReference>
<dbReference type="AlphaFoldDB" id="E5XVH2"/>
<dbReference type="InterPro" id="IPR004839">
    <property type="entry name" value="Aminotransferase_I/II_large"/>
</dbReference>
<dbReference type="GO" id="GO:0030170">
    <property type="term" value="F:pyridoxal phosphate binding"/>
    <property type="evidence" value="ECO:0007669"/>
    <property type="project" value="InterPro"/>
</dbReference>
<dbReference type="Gene3D" id="3.90.1150.10">
    <property type="entry name" value="Aspartate Aminotransferase, domain 1"/>
    <property type="match status" value="1"/>
</dbReference>
<dbReference type="HOGENOM" id="CLU_017584_3_3_11"/>
<dbReference type="InterPro" id="IPR050106">
    <property type="entry name" value="HistidinolP_aminotransfase"/>
</dbReference>
<dbReference type="InterPro" id="IPR001917">
    <property type="entry name" value="Aminotrans_II_pyridoxalP_BS"/>
</dbReference>
<evidence type="ECO:0000256" key="1">
    <source>
        <dbReference type="ARBA" id="ARBA00001933"/>
    </source>
</evidence>
<dbReference type="InterPro" id="IPR015421">
    <property type="entry name" value="PyrdxlP-dep_Trfase_major"/>
</dbReference>
<accession>E5XVH2</accession>
<dbReference type="PANTHER" id="PTHR43643">
    <property type="entry name" value="HISTIDINOL-PHOSPHATE AMINOTRANSFERASE 2"/>
    <property type="match status" value="1"/>
</dbReference>
<dbReference type="Gene3D" id="3.40.640.10">
    <property type="entry name" value="Type I PLP-dependent aspartate aminotransferase-like (Major domain)"/>
    <property type="match status" value="1"/>
</dbReference>
<dbReference type="PROSITE" id="PS00599">
    <property type="entry name" value="AA_TRANSFER_CLASS_2"/>
    <property type="match status" value="1"/>
</dbReference>
<dbReference type="SUPFAM" id="SSF53383">
    <property type="entry name" value="PLP-dependent transferases"/>
    <property type="match status" value="1"/>
</dbReference>
<comment type="cofactor">
    <cofactor evidence="1 5">
        <name>pyridoxal 5'-phosphate</name>
        <dbReference type="ChEBI" id="CHEBI:597326"/>
    </cofactor>
</comment>
<evidence type="ECO:0000313" key="7">
    <source>
        <dbReference type="EMBL" id="EFV11650.1"/>
    </source>
</evidence>
<protein>
    <submittedName>
        <fullName evidence="7">Histidinol-phosphate transaminase</fullName>
    </submittedName>
</protein>
<evidence type="ECO:0000259" key="6">
    <source>
        <dbReference type="Pfam" id="PF00155"/>
    </source>
</evidence>
<keyword evidence="3" id="KW-0808">Transferase</keyword>
<dbReference type="PANTHER" id="PTHR43643:SF3">
    <property type="entry name" value="HISTIDINOL-PHOSPHATE AMINOTRANSFERASE"/>
    <property type="match status" value="1"/>
</dbReference>
<dbReference type="Proteomes" id="UP000004816">
    <property type="component" value="Unassembled WGS sequence"/>
</dbReference>
<comment type="caution">
    <text evidence="7">The sequence shown here is derived from an EMBL/GenBank/DDBJ whole genome shotgun (WGS) entry which is preliminary data.</text>
</comment>
<evidence type="ECO:0000256" key="2">
    <source>
        <dbReference type="ARBA" id="ARBA00022576"/>
    </source>
</evidence>
<dbReference type="InterPro" id="IPR015424">
    <property type="entry name" value="PyrdxlP-dep_Trfase"/>
</dbReference>
<gene>
    <name evidence="7" type="ORF">HMPREF9336_03494</name>
</gene>
<reference evidence="7 8" key="1">
    <citation type="journal article" date="2011" name="Stand. Genomic Sci.">
        <title>High quality draft genome sequence of Segniliparus rugosus CDC 945(T)= (ATCC BAA-974(T)).</title>
        <authorList>
            <person name="Earl A.M."/>
            <person name="Desjardins C.A."/>
            <person name="Fitzgerald M.G."/>
            <person name="Arachchi H.M."/>
            <person name="Zeng Q."/>
            <person name="Mehta T."/>
            <person name="Griggs A."/>
            <person name="Birren B.W."/>
            <person name="Toney N.C."/>
            <person name="Carr J."/>
            <person name="Posey J."/>
            <person name="Butler W.R."/>
        </authorList>
    </citation>
    <scope>NUCLEOTIDE SEQUENCE [LARGE SCALE GENOMIC DNA]</scope>
    <source>
        <strain evidence="8">ATCC BAA-974 / DSM 45345 / CCUG 50838 / CIP 108380 / JCM 13579 / CDC 945</strain>
    </source>
</reference>
<evidence type="ECO:0000256" key="4">
    <source>
        <dbReference type="ARBA" id="ARBA00022898"/>
    </source>
</evidence>
<evidence type="ECO:0000256" key="5">
    <source>
        <dbReference type="RuleBase" id="RU003693"/>
    </source>
</evidence>
<dbReference type="EMBL" id="ACZI02000002">
    <property type="protein sequence ID" value="EFV11650.1"/>
    <property type="molecule type" value="Genomic_DNA"/>
</dbReference>
<keyword evidence="4 5" id="KW-0663">Pyridoxal phosphate</keyword>
<organism evidence="7 8">
    <name type="scientific">Segniliparus rugosus (strain ATCC BAA-974 / DSM 45345 / CCUG 50838 / CIP 108380 / JCM 13579 / CDC 945)</name>
    <dbReference type="NCBI Taxonomy" id="679197"/>
    <lineage>
        <taxon>Bacteria</taxon>
        <taxon>Bacillati</taxon>
        <taxon>Actinomycetota</taxon>
        <taxon>Actinomycetes</taxon>
        <taxon>Mycobacteriales</taxon>
        <taxon>Segniliparaceae</taxon>
        <taxon>Segniliparus</taxon>
    </lineage>
</organism>
<evidence type="ECO:0000313" key="8">
    <source>
        <dbReference type="Proteomes" id="UP000004816"/>
    </source>
</evidence>
<feature type="domain" description="Aminotransferase class I/classII large" evidence="6">
    <location>
        <begin position="6"/>
        <end position="303"/>
    </location>
</feature>
<dbReference type="eggNOG" id="COG0079">
    <property type="taxonomic scope" value="Bacteria"/>
</dbReference>
<sequence>MRRALAAAAHRANRYPEFFPRRLPRLIAEHVGVGHRQVSVGTGITGVLMHILQEFVAPGERVVMATPTFDGYPILVGMVQGDRVQVPLAPDGSQDLERMVRAVDRTTRLVALCSPHNPTGSRITRAELDWFLSRVRPDVPVLLDQAYVEFDVGGELAEIGPIVAQHPNVIVLRTFSKAFGLAALRVGYAVSSTEIAARIQRWQVPFETNAFAEIGAEACYNAEHELMRRVERICAERDHLSRRLRRLGLDVPESFANCVFVAHRDQIDAEILQRGFEKEGVLVKAYPGGTRITVSDREASDTIVSVFAA</sequence>
<dbReference type="InterPro" id="IPR015422">
    <property type="entry name" value="PyrdxlP-dep_Trfase_small"/>
</dbReference>
<evidence type="ECO:0000256" key="3">
    <source>
        <dbReference type="ARBA" id="ARBA00022679"/>
    </source>
</evidence>
<proteinExistence type="inferred from homology"/>
<name>E5XVH2_SEGRC</name>
<dbReference type="Pfam" id="PF00155">
    <property type="entry name" value="Aminotran_1_2"/>
    <property type="match status" value="1"/>
</dbReference>